<accession>A0A0A9FZR6</accession>
<proteinExistence type="predicted"/>
<evidence type="ECO:0000313" key="1">
    <source>
        <dbReference type="EMBL" id="JAE17757.1"/>
    </source>
</evidence>
<sequence length="23" mass="2775">MRKMTTIWRMDSHLVRNTLAEKG</sequence>
<dbReference type="AlphaFoldDB" id="A0A0A9FZR6"/>
<reference evidence="1" key="2">
    <citation type="journal article" date="2015" name="Data Brief">
        <title>Shoot transcriptome of the giant reed, Arundo donax.</title>
        <authorList>
            <person name="Barrero R.A."/>
            <person name="Guerrero F.D."/>
            <person name="Moolhuijzen P."/>
            <person name="Goolsby J.A."/>
            <person name="Tidwell J."/>
            <person name="Bellgard S.E."/>
            <person name="Bellgard M.I."/>
        </authorList>
    </citation>
    <scope>NUCLEOTIDE SEQUENCE</scope>
    <source>
        <tissue evidence="1">Shoot tissue taken approximately 20 cm above the soil surface</tissue>
    </source>
</reference>
<name>A0A0A9FZR6_ARUDO</name>
<protein>
    <submittedName>
        <fullName evidence="1">Uncharacterized protein</fullName>
    </submittedName>
</protein>
<organism evidence="1">
    <name type="scientific">Arundo donax</name>
    <name type="common">Giant reed</name>
    <name type="synonym">Donax arundinaceus</name>
    <dbReference type="NCBI Taxonomy" id="35708"/>
    <lineage>
        <taxon>Eukaryota</taxon>
        <taxon>Viridiplantae</taxon>
        <taxon>Streptophyta</taxon>
        <taxon>Embryophyta</taxon>
        <taxon>Tracheophyta</taxon>
        <taxon>Spermatophyta</taxon>
        <taxon>Magnoliopsida</taxon>
        <taxon>Liliopsida</taxon>
        <taxon>Poales</taxon>
        <taxon>Poaceae</taxon>
        <taxon>PACMAD clade</taxon>
        <taxon>Arundinoideae</taxon>
        <taxon>Arundineae</taxon>
        <taxon>Arundo</taxon>
    </lineage>
</organism>
<dbReference type="EMBL" id="GBRH01180139">
    <property type="protein sequence ID" value="JAE17757.1"/>
    <property type="molecule type" value="Transcribed_RNA"/>
</dbReference>
<reference evidence="1" key="1">
    <citation type="submission" date="2014-09" db="EMBL/GenBank/DDBJ databases">
        <authorList>
            <person name="Magalhaes I.L.F."/>
            <person name="Oliveira U."/>
            <person name="Santos F.R."/>
            <person name="Vidigal T.H.D.A."/>
            <person name="Brescovit A.D."/>
            <person name="Santos A.J."/>
        </authorList>
    </citation>
    <scope>NUCLEOTIDE SEQUENCE</scope>
    <source>
        <tissue evidence="1">Shoot tissue taken approximately 20 cm above the soil surface</tissue>
    </source>
</reference>